<dbReference type="EMBL" id="JAGPXE010000010">
    <property type="protein sequence ID" value="MBQ0926635.1"/>
    <property type="molecule type" value="Genomic_DNA"/>
</dbReference>
<comment type="caution">
    <text evidence="1">The sequence shown here is derived from an EMBL/GenBank/DDBJ whole genome shotgun (WGS) entry which is preliminary data.</text>
</comment>
<dbReference type="SMART" id="SM01260">
    <property type="entry name" value="LANC_like"/>
    <property type="match status" value="1"/>
</dbReference>
<dbReference type="Pfam" id="PF05147">
    <property type="entry name" value="LANC_like"/>
    <property type="match status" value="1"/>
</dbReference>
<name>A0ABS5DK11_9PSEU</name>
<protein>
    <submittedName>
        <fullName evidence="1">Lanthionine synthetase C family protein</fullName>
    </submittedName>
</protein>
<dbReference type="PRINTS" id="PR01950">
    <property type="entry name" value="LANCSUPER"/>
</dbReference>
<dbReference type="PRINTS" id="PR01955">
    <property type="entry name" value="LANCFRANKIA"/>
</dbReference>
<proteinExistence type="predicted"/>
<dbReference type="RefSeq" id="WP_210971788.1">
    <property type="nucleotide sequence ID" value="NZ_JAGPXE010000010.1"/>
</dbReference>
<dbReference type="InterPro" id="IPR033889">
    <property type="entry name" value="LanC"/>
</dbReference>
<dbReference type="Gene3D" id="1.50.10.20">
    <property type="match status" value="1"/>
</dbReference>
<sequence>MTSPNLSLTASPPQTQALSEGTLGMALLPIERGDLKHARRLLREAIDGGVSTGANASLFHGAPALEFVLGRAGRTEPRIHEAVDRLVAIRLASATRRRGSRCQPSLAEFDLIRGLTGLGALLLTRPTRSPLLTEVLAYLVSLAHPVTLSEPADGAELPGWWTLESPGHDDAVPGGHSNHGVAHGIAGPLALLALAARHGIRPPGSDEAIRVFADWLRRFGGHYWMTRDQLAEQGYAPGSVPARPSWCYGALGIARSLQLAAHATGDQLACRAAEDIALSALADPASTSLVTDASLCHGWAGLLTATRALAVDATDPGRFSFHLEHLKDRLADELDTVDKPGFLEGRTGALLAADGPDRTGWTRALLIT</sequence>
<dbReference type="Proteomes" id="UP000674084">
    <property type="component" value="Unassembled WGS sequence"/>
</dbReference>
<evidence type="ECO:0000313" key="2">
    <source>
        <dbReference type="Proteomes" id="UP000674084"/>
    </source>
</evidence>
<gene>
    <name evidence="1" type="ORF">KBO27_22025</name>
</gene>
<dbReference type="CDD" id="cd04793">
    <property type="entry name" value="LanC"/>
    <property type="match status" value="1"/>
</dbReference>
<accession>A0ABS5DK11</accession>
<reference evidence="1 2" key="1">
    <citation type="submission" date="2021-04" db="EMBL/GenBank/DDBJ databases">
        <title>Whole-genome sequencing of Saccharopolyspora endophytica KCTC 19397.</title>
        <authorList>
            <person name="Ay H."/>
            <person name="Saygin H."/>
            <person name="Sahin N."/>
        </authorList>
    </citation>
    <scope>NUCLEOTIDE SEQUENCE [LARGE SCALE GENOMIC DNA]</scope>
    <source>
        <strain evidence="1 2">KCTC 19397</strain>
    </source>
</reference>
<dbReference type="SUPFAM" id="SSF158745">
    <property type="entry name" value="LanC-like"/>
    <property type="match status" value="1"/>
</dbReference>
<keyword evidence="2" id="KW-1185">Reference proteome</keyword>
<organism evidence="1 2">
    <name type="scientific">Saccharopolyspora endophytica</name>
    <dbReference type="NCBI Taxonomy" id="543886"/>
    <lineage>
        <taxon>Bacteria</taxon>
        <taxon>Bacillati</taxon>
        <taxon>Actinomycetota</taxon>
        <taxon>Actinomycetes</taxon>
        <taxon>Pseudonocardiales</taxon>
        <taxon>Pseudonocardiaceae</taxon>
        <taxon>Saccharopolyspora</taxon>
    </lineage>
</organism>
<evidence type="ECO:0000313" key="1">
    <source>
        <dbReference type="EMBL" id="MBQ0926635.1"/>
    </source>
</evidence>
<dbReference type="InterPro" id="IPR007822">
    <property type="entry name" value="LANC-like"/>
</dbReference>